<dbReference type="InterPro" id="IPR000490">
    <property type="entry name" value="Glyco_hydro_17"/>
</dbReference>
<dbReference type="InterPro" id="IPR044965">
    <property type="entry name" value="Glyco_hydro_17_plant"/>
</dbReference>
<dbReference type="EMBL" id="JABFAC010000010">
    <property type="protein sequence ID" value="MBA0625540.1"/>
    <property type="molecule type" value="Genomic_DNA"/>
</dbReference>
<evidence type="ECO:0000256" key="7">
    <source>
        <dbReference type="RuleBase" id="RU004336"/>
    </source>
</evidence>
<evidence type="ECO:0000256" key="2">
    <source>
        <dbReference type="ARBA" id="ARBA00008773"/>
    </source>
</evidence>
<evidence type="ECO:0000313" key="8">
    <source>
        <dbReference type="EMBL" id="MBA0625540.1"/>
    </source>
</evidence>
<dbReference type="InterPro" id="IPR017853">
    <property type="entry name" value="GH"/>
</dbReference>
<dbReference type="GO" id="GO:0042973">
    <property type="term" value="F:glucan endo-1,3-beta-D-glucosidase activity"/>
    <property type="evidence" value="ECO:0007669"/>
    <property type="project" value="UniProtKB-EC"/>
</dbReference>
<proteinExistence type="inferred from homology"/>
<name>A0A7J8SIB4_GOSDV</name>
<dbReference type="SUPFAM" id="SSF51445">
    <property type="entry name" value="(Trans)glycosidases"/>
    <property type="match status" value="3"/>
</dbReference>
<comment type="caution">
    <text evidence="8">The sequence shown here is derived from an EMBL/GenBank/DDBJ whole genome shotgun (WGS) entry which is preliminary data.</text>
</comment>
<comment type="catalytic activity">
    <reaction evidence="1">
        <text>Hydrolysis of (1-&gt;3)-beta-D-glucosidic linkages in (1-&gt;3)-beta-D-glucans.</text>
        <dbReference type="EC" id="3.2.1.39"/>
    </reaction>
</comment>
<protein>
    <recommendedName>
        <fullName evidence="3">glucan endo-1,3-beta-D-glucosidase</fullName>
        <ecNumber evidence="3">3.2.1.39</ecNumber>
    </recommendedName>
</protein>
<reference evidence="8 9" key="1">
    <citation type="journal article" date="2019" name="Genome Biol. Evol.">
        <title>Insights into the evolution of the New World diploid cottons (Gossypium, subgenus Houzingenia) based on genome sequencing.</title>
        <authorList>
            <person name="Grover C.E."/>
            <person name="Arick M.A. 2nd"/>
            <person name="Thrash A."/>
            <person name="Conover J.L."/>
            <person name="Sanders W.S."/>
            <person name="Peterson D.G."/>
            <person name="Frelichowski J.E."/>
            <person name="Scheffler J.A."/>
            <person name="Scheffler B.E."/>
            <person name="Wendel J.F."/>
        </authorList>
    </citation>
    <scope>NUCLEOTIDE SEQUENCE [LARGE SCALE GENOMIC DNA]</scope>
    <source>
        <strain evidence="8">27</strain>
        <tissue evidence="8">Leaf</tissue>
    </source>
</reference>
<evidence type="ECO:0000256" key="4">
    <source>
        <dbReference type="ARBA" id="ARBA00022801"/>
    </source>
</evidence>
<gene>
    <name evidence="8" type="ORF">Godav_003327</name>
</gene>
<dbReference type="FunFam" id="3.20.20.80:FF:000010">
    <property type="entry name" value="glucan endo-1,3-beta-glucosidase, basic"/>
    <property type="match status" value="1"/>
</dbReference>
<sequence length="681" mass="75897">MKANNLPPAAEVIDLFKQKGIKRMRLYDPNPDALQALSGTNIELLLDLPSANLESVAASQANADQWVEDNIKKYNTVNFRYIAVGNEKLLGQVITFLTDNQAPLLVNTYPYFSHIGDSNVPLDYALFTAQSAVVQDGSLQYQYLFDAMLDTFYSALEKAGGGSLDIVVSETGWPSDGGQATSVDNAMTYNTKLVQHVNQGKGTPKKPEKAIVAYLFAMFDENEKEPAYEKHWGLFFPNKQEKYSINAQVGVCYGMMGNNLPPAAEVIDIYRRKGIQQSRLYAPNEAALRALGGTNIKLLLDVSNPRLEYLAASQANADRWVQDNVRRYSTVNFRYIAVGNEVKPWDPFARFLFPAMQNVHNAIVNAGLGNRIKVSTATFLGAMEVSFPPSQGKLRGDYQQLLGPVITYLRNNRAPLLVNVYPYFSHMENPRDVRLDYALFTAPSVVVTDGPYRYQNLFDAMLDAFYAALERAGGGSLDIVVSESGWPSAGGTATSVNNARTYNTNLVRHVNQRKGTPRKPGKAIEVYLFAMFDENNKEPAYEKHWGLFFPNKREKYPIRGGRPSVVVTDGPYQYQNLFEAMLDAFYAALERIGGGSLDIVVSESGWPSAGGTDTSVNNAKTYNTNLVRHVNQRKGTPRKPGKAIEVYLFAMFDENNKEPAYEKHCGLFFPSKQEKYPISFN</sequence>
<evidence type="ECO:0000313" key="9">
    <source>
        <dbReference type="Proteomes" id="UP000593561"/>
    </source>
</evidence>
<keyword evidence="4 7" id="KW-0378">Hydrolase</keyword>
<accession>A0A7J8SIB4</accession>
<evidence type="ECO:0000256" key="1">
    <source>
        <dbReference type="ARBA" id="ARBA00000382"/>
    </source>
</evidence>
<evidence type="ECO:0000256" key="5">
    <source>
        <dbReference type="ARBA" id="ARBA00023295"/>
    </source>
</evidence>
<evidence type="ECO:0000256" key="6">
    <source>
        <dbReference type="RuleBase" id="RU004335"/>
    </source>
</evidence>
<dbReference type="AlphaFoldDB" id="A0A7J8SIB4"/>
<dbReference type="PROSITE" id="PS00587">
    <property type="entry name" value="GLYCOSYL_HYDROL_F17"/>
    <property type="match status" value="3"/>
</dbReference>
<dbReference type="PANTHER" id="PTHR32227">
    <property type="entry name" value="GLUCAN ENDO-1,3-BETA-GLUCOSIDASE BG1-RELATED-RELATED"/>
    <property type="match status" value="1"/>
</dbReference>
<dbReference type="Pfam" id="PF00332">
    <property type="entry name" value="Glyco_hydro_17"/>
    <property type="match status" value="4"/>
</dbReference>
<dbReference type="Gene3D" id="3.20.20.80">
    <property type="entry name" value="Glycosidases"/>
    <property type="match status" value="4"/>
</dbReference>
<comment type="similarity">
    <text evidence="2 6">Belongs to the glycosyl hydrolase 17 family.</text>
</comment>
<keyword evidence="9" id="KW-1185">Reference proteome</keyword>
<dbReference type="EC" id="3.2.1.39" evidence="3"/>
<dbReference type="GO" id="GO:0005975">
    <property type="term" value="P:carbohydrate metabolic process"/>
    <property type="evidence" value="ECO:0007669"/>
    <property type="project" value="InterPro"/>
</dbReference>
<evidence type="ECO:0000256" key="3">
    <source>
        <dbReference type="ARBA" id="ARBA00012780"/>
    </source>
</evidence>
<organism evidence="8 9">
    <name type="scientific">Gossypium davidsonii</name>
    <name type="common">Davidson's cotton</name>
    <name type="synonym">Gossypium klotzschianum subsp. davidsonii</name>
    <dbReference type="NCBI Taxonomy" id="34287"/>
    <lineage>
        <taxon>Eukaryota</taxon>
        <taxon>Viridiplantae</taxon>
        <taxon>Streptophyta</taxon>
        <taxon>Embryophyta</taxon>
        <taxon>Tracheophyta</taxon>
        <taxon>Spermatophyta</taxon>
        <taxon>Magnoliopsida</taxon>
        <taxon>eudicotyledons</taxon>
        <taxon>Gunneridae</taxon>
        <taxon>Pentapetalae</taxon>
        <taxon>rosids</taxon>
        <taxon>malvids</taxon>
        <taxon>Malvales</taxon>
        <taxon>Malvaceae</taxon>
        <taxon>Malvoideae</taxon>
        <taxon>Gossypium</taxon>
    </lineage>
</organism>
<keyword evidence="5 7" id="KW-0326">Glycosidase</keyword>
<dbReference type="Proteomes" id="UP000593561">
    <property type="component" value="Unassembled WGS sequence"/>
</dbReference>